<dbReference type="Proteomes" id="UP001153269">
    <property type="component" value="Unassembled WGS sequence"/>
</dbReference>
<dbReference type="EMBL" id="CADEAL010000112">
    <property type="protein sequence ID" value="CAB1414524.1"/>
    <property type="molecule type" value="Genomic_DNA"/>
</dbReference>
<evidence type="ECO:0000313" key="2">
    <source>
        <dbReference type="EMBL" id="CAB1414524.1"/>
    </source>
</evidence>
<comment type="caution">
    <text evidence="2">The sequence shown here is derived from an EMBL/GenBank/DDBJ whole genome shotgun (WGS) entry which is preliminary data.</text>
</comment>
<evidence type="ECO:0000313" key="3">
    <source>
        <dbReference type="Proteomes" id="UP001153269"/>
    </source>
</evidence>
<accession>A0A9N7TM75</accession>
<dbReference type="AlphaFoldDB" id="A0A9N7TM75"/>
<feature type="compositionally biased region" description="Gly residues" evidence="1">
    <location>
        <begin position="1"/>
        <end position="22"/>
    </location>
</feature>
<proteinExistence type="predicted"/>
<feature type="compositionally biased region" description="Basic and acidic residues" evidence="1">
    <location>
        <begin position="96"/>
        <end position="107"/>
    </location>
</feature>
<feature type="compositionally biased region" description="Polar residues" evidence="1">
    <location>
        <begin position="30"/>
        <end position="46"/>
    </location>
</feature>
<reference evidence="2" key="1">
    <citation type="submission" date="2020-03" db="EMBL/GenBank/DDBJ databases">
        <authorList>
            <person name="Weist P."/>
        </authorList>
    </citation>
    <scope>NUCLEOTIDE SEQUENCE</scope>
</reference>
<feature type="compositionally biased region" description="Gly residues" evidence="1">
    <location>
        <begin position="114"/>
        <end position="124"/>
    </location>
</feature>
<evidence type="ECO:0000256" key="1">
    <source>
        <dbReference type="SAM" id="MobiDB-lite"/>
    </source>
</evidence>
<feature type="compositionally biased region" description="Low complexity" evidence="1">
    <location>
        <begin position="47"/>
        <end position="62"/>
    </location>
</feature>
<keyword evidence="3" id="KW-1185">Reference proteome</keyword>
<sequence length="143" mass="14845">MKETTGGYGAGVVSGSGGGGFPGRFQGEGSPTQSFLHRYTSPTTTASSSSSSSYSSSSSSSSSCVQFYIRRNTVMCEITAFHEILIDPASHTGWTAEKERREAERMRKERRGGRGGGGGGGGCSSSGHASTTKSTTLFSFTLS</sequence>
<feature type="region of interest" description="Disordered" evidence="1">
    <location>
        <begin position="89"/>
        <end position="143"/>
    </location>
</feature>
<name>A0A9N7TM75_PLEPL</name>
<organism evidence="2 3">
    <name type="scientific">Pleuronectes platessa</name>
    <name type="common">European plaice</name>
    <dbReference type="NCBI Taxonomy" id="8262"/>
    <lineage>
        <taxon>Eukaryota</taxon>
        <taxon>Metazoa</taxon>
        <taxon>Chordata</taxon>
        <taxon>Craniata</taxon>
        <taxon>Vertebrata</taxon>
        <taxon>Euteleostomi</taxon>
        <taxon>Actinopterygii</taxon>
        <taxon>Neopterygii</taxon>
        <taxon>Teleostei</taxon>
        <taxon>Neoteleostei</taxon>
        <taxon>Acanthomorphata</taxon>
        <taxon>Carangaria</taxon>
        <taxon>Pleuronectiformes</taxon>
        <taxon>Pleuronectoidei</taxon>
        <taxon>Pleuronectidae</taxon>
        <taxon>Pleuronectes</taxon>
    </lineage>
</organism>
<feature type="compositionally biased region" description="Low complexity" evidence="1">
    <location>
        <begin position="130"/>
        <end position="143"/>
    </location>
</feature>
<protein>
    <submittedName>
        <fullName evidence="2">Uncharacterized protein</fullName>
    </submittedName>
</protein>
<gene>
    <name evidence="2" type="ORF">PLEPLA_LOCUS2233</name>
</gene>
<feature type="region of interest" description="Disordered" evidence="1">
    <location>
        <begin position="1"/>
        <end position="62"/>
    </location>
</feature>